<dbReference type="EMBL" id="KV745479">
    <property type="protein sequence ID" value="OCK74442.1"/>
    <property type="molecule type" value="Genomic_DNA"/>
</dbReference>
<comment type="similarity">
    <text evidence="2 6">Belongs to the cytochrome P450 family.</text>
</comment>
<keyword evidence="7" id="KW-1133">Transmembrane helix</keyword>
<dbReference type="InterPro" id="IPR050121">
    <property type="entry name" value="Cytochrome_P450_monoxygenase"/>
</dbReference>
<organism evidence="8 9">
    <name type="scientific">Lepidopterella palustris CBS 459.81</name>
    <dbReference type="NCBI Taxonomy" id="1314670"/>
    <lineage>
        <taxon>Eukaryota</taxon>
        <taxon>Fungi</taxon>
        <taxon>Dikarya</taxon>
        <taxon>Ascomycota</taxon>
        <taxon>Pezizomycotina</taxon>
        <taxon>Dothideomycetes</taxon>
        <taxon>Pleosporomycetidae</taxon>
        <taxon>Mytilinidiales</taxon>
        <taxon>Argynnaceae</taxon>
        <taxon>Lepidopterella</taxon>
    </lineage>
</organism>
<reference evidence="8 9" key="1">
    <citation type="journal article" date="2016" name="Nat. Commun.">
        <title>Ectomycorrhizal ecology is imprinted in the genome of the dominant symbiotic fungus Cenococcum geophilum.</title>
        <authorList>
            <consortium name="DOE Joint Genome Institute"/>
            <person name="Peter M."/>
            <person name="Kohler A."/>
            <person name="Ohm R.A."/>
            <person name="Kuo A."/>
            <person name="Krutzmann J."/>
            <person name="Morin E."/>
            <person name="Arend M."/>
            <person name="Barry K.W."/>
            <person name="Binder M."/>
            <person name="Choi C."/>
            <person name="Clum A."/>
            <person name="Copeland A."/>
            <person name="Grisel N."/>
            <person name="Haridas S."/>
            <person name="Kipfer T."/>
            <person name="LaButti K."/>
            <person name="Lindquist E."/>
            <person name="Lipzen A."/>
            <person name="Maire R."/>
            <person name="Meier B."/>
            <person name="Mihaltcheva S."/>
            <person name="Molinier V."/>
            <person name="Murat C."/>
            <person name="Poggeler S."/>
            <person name="Quandt C.A."/>
            <person name="Sperisen C."/>
            <person name="Tritt A."/>
            <person name="Tisserant E."/>
            <person name="Crous P.W."/>
            <person name="Henrissat B."/>
            <person name="Nehls U."/>
            <person name="Egli S."/>
            <person name="Spatafora J.W."/>
            <person name="Grigoriev I.V."/>
            <person name="Martin F.M."/>
        </authorList>
    </citation>
    <scope>NUCLEOTIDE SEQUENCE [LARGE SCALE GENOMIC DNA]</scope>
    <source>
        <strain evidence="8 9">CBS 459.81</strain>
    </source>
</reference>
<evidence type="ECO:0000313" key="9">
    <source>
        <dbReference type="Proteomes" id="UP000250266"/>
    </source>
</evidence>
<dbReference type="SUPFAM" id="SSF48264">
    <property type="entry name" value="Cytochrome P450"/>
    <property type="match status" value="1"/>
</dbReference>
<dbReference type="AlphaFoldDB" id="A0A8E2DZB3"/>
<evidence type="ECO:0000256" key="2">
    <source>
        <dbReference type="ARBA" id="ARBA00010617"/>
    </source>
</evidence>
<dbReference type="PRINTS" id="PR00463">
    <property type="entry name" value="EP450I"/>
</dbReference>
<proteinExistence type="inferred from homology"/>
<dbReference type="InterPro" id="IPR017972">
    <property type="entry name" value="Cyt_P450_CS"/>
</dbReference>
<keyword evidence="3 5" id="KW-0479">Metal-binding</keyword>
<dbReference type="CDD" id="cd11060">
    <property type="entry name" value="CYP57A1-like"/>
    <property type="match status" value="1"/>
</dbReference>
<dbReference type="PRINTS" id="PR00385">
    <property type="entry name" value="P450"/>
</dbReference>
<dbReference type="InterPro" id="IPR002401">
    <property type="entry name" value="Cyt_P450_E_grp-I"/>
</dbReference>
<evidence type="ECO:0000256" key="7">
    <source>
        <dbReference type="SAM" id="Phobius"/>
    </source>
</evidence>
<evidence type="ECO:0000256" key="1">
    <source>
        <dbReference type="ARBA" id="ARBA00001971"/>
    </source>
</evidence>
<dbReference type="GO" id="GO:0020037">
    <property type="term" value="F:heme binding"/>
    <property type="evidence" value="ECO:0007669"/>
    <property type="project" value="InterPro"/>
</dbReference>
<protein>
    <submittedName>
        <fullName evidence="8">Cytochrome P450</fullName>
    </submittedName>
</protein>
<evidence type="ECO:0000256" key="6">
    <source>
        <dbReference type="RuleBase" id="RU000461"/>
    </source>
</evidence>
<comment type="cofactor">
    <cofactor evidence="1 5">
        <name>heme</name>
        <dbReference type="ChEBI" id="CHEBI:30413"/>
    </cofactor>
</comment>
<evidence type="ECO:0000313" key="8">
    <source>
        <dbReference type="EMBL" id="OCK74442.1"/>
    </source>
</evidence>
<evidence type="ECO:0000256" key="5">
    <source>
        <dbReference type="PIRSR" id="PIRSR602401-1"/>
    </source>
</evidence>
<keyword evidence="9" id="KW-1185">Reference proteome</keyword>
<dbReference type="Proteomes" id="UP000250266">
    <property type="component" value="Unassembled WGS sequence"/>
</dbReference>
<dbReference type="OrthoDB" id="3934656at2759"/>
<evidence type="ECO:0000256" key="4">
    <source>
        <dbReference type="ARBA" id="ARBA00023004"/>
    </source>
</evidence>
<keyword evidence="7" id="KW-0812">Transmembrane</keyword>
<keyword evidence="4 5" id="KW-0408">Iron</keyword>
<feature type="binding site" description="axial binding residue" evidence="5">
    <location>
        <position position="471"/>
    </location>
    <ligand>
        <name>heme</name>
        <dbReference type="ChEBI" id="CHEBI:30413"/>
    </ligand>
    <ligandPart>
        <name>Fe</name>
        <dbReference type="ChEBI" id="CHEBI:18248"/>
    </ligandPart>
</feature>
<feature type="transmembrane region" description="Helical" evidence="7">
    <location>
        <begin position="20"/>
        <end position="38"/>
    </location>
</feature>
<dbReference type="GO" id="GO:0005506">
    <property type="term" value="F:iron ion binding"/>
    <property type="evidence" value="ECO:0007669"/>
    <property type="project" value="InterPro"/>
</dbReference>
<sequence>MDTASSPASTKSTPGFLGQLLSALFSHWFLLAASFLVLRAFKRRYFSPVSDVPAISFLATISRLGKVRDVLSGHIEQTQLEAHRKYGSIVRIGPNEVSISDPAAIPIIYDKEQRFEKTDFYSIFGFPTPAHHNTFSETNPAEHRRLKRNVASAYSMSTLVGFEQFVDSTVTLFLKRIRELSLSPSTPLEKRGEPVNMVKWFQWFAFDAIGEISFSRRFGFLDKKEDIGGTCKLLEFFIAYTSAVAMIPETHKWLLGNPILPYIATPPASIIADMAKEEIEYREAHPESAHSDIVSKIMENQARAGNEQFPQHEIFNHASVNVSAGSELSGIAVSAMLYQLVKHPAVYAKLEAEIDTAAAAGNLSDPPRYRETNYDAMPYLAACIKESLRFHPAVGITLARHVPKGGATICGRFFPGGTRVGISPYVVGRDRKLYGEDANVFRPERWLECSKEKCIEMENGSLGFSQGARVCIGRHIALMEICKVFPALMRHFRFELARPEKVFRIKNYTFMKPEAVEVWIFRRNWGGG</sequence>
<dbReference type="InterPro" id="IPR001128">
    <property type="entry name" value="Cyt_P450"/>
</dbReference>
<keyword evidence="7" id="KW-0472">Membrane</keyword>
<dbReference type="PANTHER" id="PTHR24305:SF232">
    <property type="entry name" value="P450, PUTATIVE (EUROFUNG)-RELATED"/>
    <property type="match status" value="1"/>
</dbReference>
<name>A0A8E2DZB3_9PEZI</name>
<dbReference type="InterPro" id="IPR036396">
    <property type="entry name" value="Cyt_P450_sf"/>
</dbReference>
<gene>
    <name evidence="8" type="ORF">K432DRAFT_363600</name>
</gene>
<dbReference type="PROSITE" id="PS00086">
    <property type="entry name" value="CYTOCHROME_P450"/>
    <property type="match status" value="1"/>
</dbReference>
<keyword evidence="6" id="KW-0503">Monooxygenase</keyword>
<keyword evidence="5 6" id="KW-0349">Heme</keyword>
<dbReference type="GO" id="GO:0004497">
    <property type="term" value="F:monooxygenase activity"/>
    <property type="evidence" value="ECO:0007669"/>
    <property type="project" value="UniProtKB-KW"/>
</dbReference>
<accession>A0A8E2DZB3</accession>
<dbReference type="GO" id="GO:0016705">
    <property type="term" value="F:oxidoreductase activity, acting on paired donors, with incorporation or reduction of molecular oxygen"/>
    <property type="evidence" value="ECO:0007669"/>
    <property type="project" value="InterPro"/>
</dbReference>
<dbReference type="Pfam" id="PF00067">
    <property type="entry name" value="p450"/>
    <property type="match status" value="1"/>
</dbReference>
<evidence type="ECO:0000256" key="3">
    <source>
        <dbReference type="ARBA" id="ARBA00022723"/>
    </source>
</evidence>
<dbReference type="Gene3D" id="1.10.630.10">
    <property type="entry name" value="Cytochrome P450"/>
    <property type="match status" value="1"/>
</dbReference>
<keyword evidence="6" id="KW-0560">Oxidoreductase</keyword>
<dbReference type="PANTHER" id="PTHR24305">
    <property type="entry name" value="CYTOCHROME P450"/>
    <property type="match status" value="1"/>
</dbReference>